<name>A0A432Z581_9GAMM</name>
<evidence type="ECO:0008006" key="3">
    <source>
        <dbReference type="Google" id="ProtNLM"/>
    </source>
</evidence>
<comment type="caution">
    <text evidence="1">The sequence shown here is derived from an EMBL/GenBank/DDBJ whole genome shotgun (WGS) entry which is preliminary data.</text>
</comment>
<organism evidence="1 2">
    <name type="scientific">Idiomarina ramblicola</name>
    <dbReference type="NCBI Taxonomy" id="263724"/>
    <lineage>
        <taxon>Bacteria</taxon>
        <taxon>Pseudomonadati</taxon>
        <taxon>Pseudomonadota</taxon>
        <taxon>Gammaproteobacteria</taxon>
        <taxon>Alteromonadales</taxon>
        <taxon>Idiomarinaceae</taxon>
        <taxon>Idiomarina</taxon>
    </lineage>
</organism>
<reference evidence="2" key="1">
    <citation type="journal article" date="2018" name="Front. Microbiol.">
        <title>Genome-Based Analysis Reveals the Taxonomy and Diversity of the Family Idiomarinaceae.</title>
        <authorList>
            <person name="Liu Y."/>
            <person name="Lai Q."/>
            <person name="Shao Z."/>
        </authorList>
    </citation>
    <scope>NUCLEOTIDE SEQUENCE [LARGE SCALE GENOMIC DNA]</scope>
    <source>
        <strain evidence="2">R22</strain>
    </source>
</reference>
<keyword evidence="2" id="KW-1185">Reference proteome</keyword>
<dbReference type="AlphaFoldDB" id="A0A432Z581"/>
<dbReference type="RefSeq" id="WP_126779273.1">
    <property type="nucleotide sequence ID" value="NZ_PIQC01000001.1"/>
</dbReference>
<dbReference type="EMBL" id="PIQC01000001">
    <property type="protein sequence ID" value="RUO72993.1"/>
    <property type="molecule type" value="Genomic_DNA"/>
</dbReference>
<dbReference type="Proteomes" id="UP000288058">
    <property type="component" value="Unassembled WGS sequence"/>
</dbReference>
<dbReference type="PROSITE" id="PS51257">
    <property type="entry name" value="PROKAR_LIPOPROTEIN"/>
    <property type="match status" value="1"/>
</dbReference>
<evidence type="ECO:0000313" key="2">
    <source>
        <dbReference type="Proteomes" id="UP000288058"/>
    </source>
</evidence>
<proteinExistence type="predicted"/>
<dbReference type="OrthoDB" id="6238104at2"/>
<accession>A0A432Z581</accession>
<gene>
    <name evidence="1" type="ORF">CWI78_00695</name>
</gene>
<dbReference type="Gene3D" id="3.30.110.70">
    <property type="entry name" value="Hypothetical protein apc22750. Chain B"/>
    <property type="match status" value="1"/>
</dbReference>
<protein>
    <recommendedName>
        <fullName evidence="3">RcsF protein</fullName>
    </recommendedName>
</protein>
<sequence length="130" mass="14287">MQSIKLSSVILFSLLVVGCKSLSEDSLYPESYKASYVRQLNDYQLKGTGAEALGLVSASDCQSESSNEPASRQQALDRLKAEVYNLGGNVVVLSSCHDTRNNQCQSSISCIGGAYFIPWQRRPGNQRRTF</sequence>
<evidence type="ECO:0000313" key="1">
    <source>
        <dbReference type="EMBL" id="RUO72993.1"/>
    </source>
</evidence>